<comment type="caution">
    <text evidence="1">The sequence shown here is derived from an EMBL/GenBank/DDBJ whole genome shotgun (WGS) entry which is preliminary data.</text>
</comment>
<organism evidence="1 2">
    <name type="scientific">Dawidia soli</name>
    <dbReference type="NCBI Taxonomy" id="2782352"/>
    <lineage>
        <taxon>Bacteria</taxon>
        <taxon>Pseudomonadati</taxon>
        <taxon>Bacteroidota</taxon>
        <taxon>Cytophagia</taxon>
        <taxon>Cytophagales</taxon>
        <taxon>Chryseotaleaceae</taxon>
        <taxon>Dawidia</taxon>
    </lineage>
</organism>
<accession>A0AAP2D6T5</accession>
<dbReference type="RefSeq" id="WP_254089430.1">
    <property type="nucleotide sequence ID" value="NZ_JAHESC010000006.1"/>
</dbReference>
<sequence>MKNKNLNESVGEAGKGPVDVLGEVLRAYKRNAIVQSHRPDELKGRHAQREHNAEVKRLDYQLGYALHSSLEALQIPADSWQWYLDLLQQYSGRVCADLSNHREVASEVYEAIKNHRKKRPSTGSLVVAGLVNIDEENSEWQDNFENYA</sequence>
<proteinExistence type="predicted"/>
<reference evidence="1 2" key="1">
    <citation type="submission" date="2021-05" db="EMBL/GenBank/DDBJ databases">
        <title>A Polyphasic approach of four new species of the genus Ohtaekwangia: Ohtaekwangia histidinii sp. nov., Ohtaekwangia cretensis sp. nov., Ohtaekwangia indiensis sp. nov., Ohtaekwangia reichenbachii sp. nov. from diverse environment.</title>
        <authorList>
            <person name="Octaviana S."/>
        </authorList>
    </citation>
    <scope>NUCLEOTIDE SEQUENCE [LARGE SCALE GENOMIC DNA]</scope>
    <source>
        <strain evidence="1 2">PWU37</strain>
    </source>
</reference>
<dbReference type="EMBL" id="JAHESC010000006">
    <property type="protein sequence ID" value="MBT1686192.1"/>
    <property type="molecule type" value="Genomic_DNA"/>
</dbReference>
<name>A0AAP2D6T5_9BACT</name>
<protein>
    <submittedName>
        <fullName evidence="1">Uncharacterized protein</fullName>
    </submittedName>
</protein>
<dbReference type="AlphaFoldDB" id="A0AAP2D6T5"/>
<evidence type="ECO:0000313" key="1">
    <source>
        <dbReference type="EMBL" id="MBT1686192.1"/>
    </source>
</evidence>
<keyword evidence="2" id="KW-1185">Reference proteome</keyword>
<dbReference type="Proteomes" id="UP001319180">
    <property type="component" value="Unassembled WGS sequence"/>
</dbReference>
<evidence type="ECO:0000313" key="2">
    <source>
        <dbReference type="Proteomes" id="UP001319180"/>
    </source>
</evidence>
<gene>
    <name evidence="1" type="ORF">KK078_06465</name>
</gene>